<comment type="caution">
    <text evidence="1">The sequence shown here is derived from an EMBL/GenBank/DDBJ whole genome shotgun (WGS) entry which is preliminary data.</text>
</comment>
<dbReference type="STRING" id="1316194.A0A1Q5TQA7"/>
<gene>
    <name evidence="1" type="ORF">PENSUB_7141</name>
</gene>
<evidence type="ECO:0000313" key="2">
    <source>
        <dbReference type="Proteomes" id="UP000186955"/>
    </source>
</evidence>
<proteinExistence type="predicted"/>
<protein>
    <submittedName>
        <fullName evidence="1">Uncharacterized protein</fullName>
    </submittedName>
</protein>
<accession>A0A1Q5TQA7</accession>
<keyword evidence="2" id="KW-1185">Reference proteome</keyword>
<dbReference type="Proteomes" id="UP000186955">
    <property type="component" value="Unassembled WGS sequence"/>
</dbReference>
<dbReference type="AlphaFoldDB" id="A0A1Q5TQA7"/>
<reference evidence="1 2" key="1">
    <citation type="submission" date="2016-10" db="EMBL/GenBank/DDBJ databases">
        <title>Genome sequence of the ascomycete fungus Penicillium subrubescens.</title>
        <authorList>
            <person name="De Vries R.P."/>
            <person name="Peng M."/>
            <person name="Dilokpimol A."/>
            <person name="Hilden K."/>
            <person name="Makela M.R."/>
            <person name="Grigoriev I."/>
            <person name="Riley R."/>
            <person name="Granchi Z."/>
        </authorList>
    </citation>
    <scope>NUCLEOTIDE SEQUENCE [LARGE SCALE GENOMIC DNA]</scope>
    <source>
        <strain evidence="1 2">CBS 132785</strain>
    </source>
</reference>
<dbReference type="EMBL" id="MNBE01000626">
    <property type="protein sequence ID" value="OKP02377.1"/>
    <property type="molecule type" value="Genomic_DNA"/>
</dbReference>
<organism evidence="1 2">
    <name type="scientific">Penicillium subrubescens</name>
    <dbReference type="NCBI Taxonomy" id="1316194"/>
    <lineage>
        <taxon>Eukaryota</taxon>
        <taxon>Fungi</taxon>
        <taxon>Dikarya</taxon>
        <taxon>Ascomycota</taxon>
        <taxon>Pezizomycotina</taxon>
        <taxon>Eurotiomycetes</taxon>
        <taxon>Eurotiomycetidae</taxon>
        <taxon>Eurotiales</taxon>
        <taxon>Aspergillaceae</taxon>
        <taxon>Penicillium</taxon>
    </lineage>
</organism>
<evidence type="ECO:0000313" key="1">
    <source>
        <dbReference type="EMBL" id="OKP02377.1"/>
    </source>
</evidence>
<sequence>MRNTVIDAMLKLGLWPFAPQTVYDEICAGGFQHIHRETYTTEGKEHVHGIVTKWVAGVMRALVPPSMVALGKAENEEEARRKVDVLVGEFEEHCKDALALVSLGVTVGQRID</sequence>
<name>A0A1Q5TQA7_9EURO</name>